<evidence type="ECO:0000313" key="1">
    <source>
        <dbReference type="EMBL" id="ATG47259.1"/>
    </source>
</evidence>
<gene>
    <name evidence="1" type="ORF">CEW89_06555</name>
</gene>
<dbReference type="EMBL" id="CP022196">
    <property type="protein sequence ID" value="ATG47259.1"/>
    <property type="molecule type" value="Genomic_DNA"/>
</dbReference>
<keyword evidence="2" id="KW-1185">Reference proteome</keyword>
<dbReference type="OrthoDB" id="7858683at2"/>
<sequence length="208" mass="23389">MSLLDDWLSYVENPSRFNKHHFESLMLELETRKDLEAAFAGLPGGWAFIERIEQLRKDADFNGTYLLAKPREVDADAIALAEAYRDAVADRLFELGNDDASYIRKQPVKLISSDDYDAGYKAGALGLLDATMTIGDDAIDVASERPKWIRGLREAVYMMTTIPEVTRYLLGPILRYPMNDEPAARLWLMGHRIDFTKDNTLLIVGGAG</sequence>
<organism evidence="1 2">
    <name type="scientific">Celeribacter ethanolicus</name>
    <dbReference type="NCBI Taxonomy" id="1758178"/>
    <lineage>
        <taxon>Bacteria</taxon>
        <taxon>Pseudomonadati</taxon>
        <taxon>Pseudomonadota</taxon>
        <taxon>Alphaproteobacteria</taxon>
        <taxon>Rhodobacterales</taxon>
        <taxon>Roseobacteraceae</taxon>
        <taxon>Celeribacter</taxon>
    </lineage>
</organism>
<dbReference type="AlphaFoldDB" id="A0A291GA23"/>
<reference evidence="1 2" key="1">
    <citation type="submission" date="2017-06" db="EMBL/GenBank/DDBJ databases">
        <title>Celeribacter sp. TSPH2 complete genome sequence.</title>
        <authorList>
            <person name="Woo J.-H."/>
            <person name="Kim H.-S."/>
        </authorList>
    </citation>
    <scope>NUCLEOTIDE SEQUENCE [LARGE SCALE GENOMIC DNA]</scope>
    <source>
        <strain evidence="1 2">TSPH2</strain>
    </source>
</reference>
<dbReference type="RefSeq" id="WP_096805358.1">
    <property type="nucleotide sequence ID" value="NZ_CP022196.1"/>
</dbReference>
<dbReference type="Proteomes" id="UP000217935">
    <property type="component" value="Chromosome"/>
</dbReference>
<name>A0A291GA23_9RHOB</name>
<evidence type="ECO:0000313" key="2">
    <source>
        <dbReference type="Proteomes" id="UP000217935"/>
    </source>
</evidence>
<proteinExistence type="predicted"/>
<dbReference type="KEGG" id="ceh:CEW89_06555"/>
<protein>
    <submittedName>
        <fullName evidence="1">Uncharacterized protein</fullName>
    </submittedName>
</protein>
<accession>A0A291GA23</accession>